<keyword evidence="2" id="KW-1185">Reference proteome</keyword>
<feature type="compositionally biased region" description="Low complexity" evidence="1">
    <location>
        <begin position="10"/>
        <end position="25"/>
    </location>
</feature>
<protein>
    <submittedName>
        <fullName evidence="3">Uncharacterized protein LOC111812700</fullName>
    </submittedName>
</protein>
<feature type="compositionally biased region" description="Basic residues" evidence="1">
    <location>
        <begin position="26"/>
        <end position="40"/>
    </location>
</feature>
<reference evidence="3" key="1">
    <citation type="submission" date="2025-08" db="UniProtKB">
        <authorList>
            <consortium name="RefSeq"/>
        </authorList>
    </citation>
    <scope>IDENTIFICATION</scope>
</reference>
<dbReference type="AlphaFoldDB" id="A0A6P6DBF1"/>
<evidence type="ECO:0000256" key="1">
    <source>
        <dbReference type="SAM" id="MobiDB-lite"/>
    </source>
</evidence>
<name>A0A6P6DBF1_OCTDE</name>
<organism evidence="2 3">
    <name type="scientific">Octodon degus</name>
    <name type="common">Degu</name>
    <name type="synonym">Sciurus degus</name>
    <dbReference type="NCBI Taxonomy" id="10160"/>
    <lineage>
        <taxon>Eukaryota</taxon>
        <taxon>Metazoa</taxon>
        <taxon>Chordata</taxon>
        <taxon>Craniata</taxon>
        <taxon>Vertebrata</taxon>
        <taxon>Euteleostomi</taxon>
        <taxon>Mammalia</taxon>
        <taxon>Eutheria</taxon>
        <taxon>Euarchontoglires</taxon>
        <taxon>Glires</taxon>
        <taxon>Rodentia</taxon>
        <taxon>Hystricomorpha</taxon>
        <taxon>Octodontidae</taxon>
        <taxon>Octodon</taxon>
    </lineage>
</organism>
<evidence type="ECO:0000313" key="3">
    <source>
        <dbReference type="RefSeq" id="XP_023557361.1"/>
    </source>
</evidence>
<dbReference type="Proteomes" id="UP000515203">
    <property type="component" value="Unplaced"/>
</dbReference>
<sequence>MESHALPRDLPASQPLSAAPALSARRAGRGPRAPGHRRVDKGRAPCSRCGSKLSALVGCELNLERETRALGRPRPPEQWGARAVPFEGSWGAEGLWLQPRKGREGLRQADGAGHFLHCPRERDQARSAMPFHFRDVETEALALRAALTQDPCPPQAPAVGRLDVRSGELSGAEGTSLRGEGSGHGMPLPNYILFRFFSVPEPNQNTTSSKRLLWISEQELTSPFPLPHCPLFSH</sequence>
<gene>
    <name evidence="3" type="primary">LOC111812700</name>
</gene>
<proteinExistence type="predicted"/>
<evidence type="ECO:0000313" key="2">
    <source>
        <dbReference type="Proteomes" id="UP000515203"/>
    </source>
</evidence>
<feature type="region of interest" description="Disordered" evidence="1">
    <location>
        <begin position="1"/>
        <end position="47"/>
    </location>
</feature>
<dbReference type="InParanoid" id="A0A6P6DBF1"/>
<dbReference type="RefSeq" id="XP_023557361.1">
    <property type="nucleotide sequence ID" value="XM_023701593.1"/>
</dbReference>
<dbReference type="GeneID" id="111812700"/>
<accession>A0A6P6DBF1</accession>